<dbReference type="AlphaFoldDB" id="A0A919V187"/>
<protein>
    <submittedName>
        <fullName evidence="2">Uncharacterized protein</fullName>
    </submittedName>
</protein>
<proteinExistence type="predicted"/>
<dbReference type="Proteomes" id="UP000655287">
    <property type="component" value="Unassembled WGS sequence"/>
</dbReference>
<reference evidence="2" key="1">
    <citation type="submission" date="2021-01" db="EMBL/GenBank/DDBJ databases">
        <title>Whole genome shotgun sequence of Sphaerisporangium rufum NBRC 109079.</title>
        <authorList>
            <person name="Komaki H."/>
            <person name="Tamura T."/>
        </authorList>
    </citation>
    <scope>NUCLEOTIDE SEQUENCE</scope>
    <source>
        <strain evidence="2">NBRC 109079</strain>
    </source>
</reference>
<evidence type="ECO:0000313" key="3">
    <source>
        <dbReference type="Proteomes" id="UP000655287"/>
    </source>
</evidence>
<dbReference type="EMBL" id="BOOU01000058">
    <property type="protein sequence ID" value="GII79484.1"/>
    <property type="molecule type" value="Genomic_DNA"/>
</dbReference>
<evidence type="ECO:0000256" key="1">
    <source>
        <dbReference type="SAM" id="MobiDB-lite"/>
    </source>
</evidence>
<accession>A0A919V187</accession>
<gene>
    <name evidence="2" type="ORF">Sru01_44660</name>
</gene>
<comment type="caution">
    <text evidence="2">The sequence shown here is derived from an EMBL/GenBank/DDBJ whole genome shotgun (WGS) entry which is preliminary data.</text>
</comment>
<feature type="region of interest" description="Disordered" evidence="1">
    <location>
        <begin position="35"/>
        <end position="60"/>
    </location>
</feature>
<sequence length="60" mass="6691">MPTTLSYRVNGFVRFTTEADDRQGIVKHAATVEVDQGSEPKRQLGLALTDDSRPNCQIEQ</sequence>
<organism evidence="2 3">
    <name type="scientific">Sphaerisporangium rufum</name>
    <dbReference type="NCBI Taxonomy" id="1381558"/>
    <lineage>
        <taxon>Bacteria</taxon>
        <taxon>Bacillati</taxon>
        <taxon>Actinomycetota</taxon>
        <taxon>Actinomycetes</taxon>
        <taxon>Streptosporangiales</taxon>
        <taxon>Streptosporangiaceae</taxon>
        <taxon>Sphaerisporangium</taxon>
    </lineage>
</organism>
<evidence type="ECO:0000313" key="2">
    <source>
        <dbReference type="EMBL" id="GII79484.1"/>
    </source>
</evidence>
<name>A0A919V187_9ACTN</name>
<keyword evidence="3" id="KW-1185">Reference proteome</keyword>